<protein>
    <recommendedName>
        <fullName evidence="3">F-box domain-containing protein</fullName>
    </recommendedName>
</protein>
<sequence length="304" mass="32584">MLCAIHLVAPGMLRSLTLDGSSESAALLEALAQDGACTHLRSLTITVSDTVIDPLLLILECCPALETLQLSGSTSIPVDTLPPSTAPALRSFTGPHAFAKAFTTGRSLVSVHLLGFSTATIRALPATLRTLSVEVPVACAHKIIALVSQRFSALEELTLTLLAVNEEEEEPLPDASTDAGYHAQVSRLIWLIKMRNVKQEPFAPVLESLDSHPFSLPPALVTLRLRAAREDSGSVPLEPHSLTFPIEMQRRLVRAMALAPSGSGSVPLRRIVLGYVDGDWVRLEVDGGGWREIHTGEDISPGDE</sequence>
<comment type="caution">
    <text evidence="1">The sequence shown here is derived from an EMBL/GenBank/DDBJ whole genome shotgun (WGS) entry which is preliminary data.</text>
</comment>
<proteinExistence type="predicted"/>
<reference evidence="1" key="1">
    <citation type="submission" date="2023-03" db="EMBL/GenBank/DDBJ databases">
        <title>Massive genome expansion in bonnet fungi (Mycena s.s.) driven by repeated elements and novel gene families across ecological guilds.</title>
        <authorList>
            <consortium name="Lawrence Berkeley National Laboratory"/>
            <person name="Harder C.B."/>
            <person name="Miyauchi S."/>
            <person name="Viragh M."/>
            <person name="Kuo A."/>
            <person name="Thoen E."/>
            <person name="Andreopoulos B."/>
            <person name="Lu D."/>
            <person name="Skrede I."/>
            <person name="Drula E."/>
            <person name="Henrissat B."/>
            <person name="Morin E."/>
            <person name="Kohler A."/>
            <person name="Barry K."/>
            <person name="LaButti K."/>
            <person name="Morin E."/>
            <person name="Salamov A."/>
            <person name="Lipzen A."/>
            <person name="Mereny Z."/>
            <person name="Hegedus B."/>
            <person name="Baldrian P."/>
            <person name="Stursova M."/>
            <person name="Weitz H."/>
            <person name="Taylor A."/>
            <person name="Grigoriev I.V."/>
            <person name="Nagy L.G."/>
            <person name="Martin F."/>
            <person name="Kauserud H."/>
        </authorList>
    </citation>
    <scope>NUCLEOTIDE SEQUENCE</scope>
    <source>
        <strain evidence="1">9284</strain>
    </source>
</reference>
<dbReference type="Gene3D" id="3.80.10.10">
    <property type="entry name" value="Ribonuclease Inhibitor"/>
    <property type="match status" value="1"/>
</dbReference>
<organism evidence="1 2">
    <name type="scientific">Roridomyces roridus</name>
    <dbReference type="NCBI Taxonomy" id="1738132"/>
    <lineage>
        <taxon>Eukaryota</taxon>
        <taxon>Fungi</taxon>
        <taxon>Dikarya</taxon>
        <taxon>Basidiomycota</taxon>
        <taxon>Agaricomycotina</taxon>
        <taxon>Agaricomycetes</taxon>
        <taxon>Agaricomycetidae</taxon>
        <taxon>Agaricales</taxon>
        <taxon>Marasmiineae</taxon>
        <taxon>Mycenaceae</taxon>
        <taxon>Roridomyces</taxon>
    </lineage>
</organism>
<dbReference type="Proteomes" id="UP001221142">
    <property type="component" value="Unassembled WGS sequence"/>
</dbReference>
<dbReference type="AlphaFoldDB" id="A0AAD7FYT8"/>
<evidence type="ECO:0008006" key="3">
    <source>
        <dbReference type="Google" id="ProtNLM"/>
    </source>
</evidence>
<name>A0AAD7FYT8_9AGAR</name>
<dbReference type="SUPFAM" id="SSF52047">
    <property type="entry name" value="RNI-like"/>
    <property type="match status" value="1"/>
</dbReference>
<evidence type="ECO:0000313" key="1">
    <source>
        <dbReference type="EMBL" id="KAJ7644986.1"/>
    </source>
</evidence>
<accession>A0AAD7FYT8</accession>
<gene>
    <name evidence="1" type="ORF">FB45DRAFT_301443</name>
</gene>
<evidence type="ECO:0000313" key="2">
    <source>
        <dbReference type="Proteomes" id="UP001221142"/>
    </source>
</evidence>
<dbReference type="EMBL" id="JARKIF010000003">
    <property type="protein sequence ID" value="KAJ7644986.1"/>
    <property type="molecule type" value="Genomic_DNA"/>
</dbReference>
<dbReference type="InterPro" id="IPR032675">
    <property type="entry name" value="LRR_dom_sf"/>
</dbReference>
<keyword evidence="2" id="KW-1185">Reference proteome</keyword>